<gene>
    <name evidence="2" type="ORF">GIW73_16330</name>
</gene>
<dbReference type="InterPro" id="IPR010546">
    <property type="entry name" value="DUF1120"/>
</dbReference>
<name>A0A9Q3X5C7_PSESX</name>
<sequence>MNKHLIAVASALLITGTAPAFAASTVDLTVKGIITPNACTPGLSGGGVIDHGKMSAKDLNTDRTTPLPAVSLQMTVTCDAPVLFAIKATDNRFGSGSGSSFGLGFINGTQKLGFYNLNLGSFANPPVADGEVVQAIASFDNGTTWERFDSFEHGLMLSVATLADVSTPRPTRELVTEVNYNGFINRTDGLDLSNEVTIDGSATLEVLYL</sequence>
<proteinExistence type="predicted"/>
<protein>
    <submittedName>
        <fullName evidence="2">DUF1120 domain-containing protein</fullName>
    </submittedName>
</protein>
<evidence type="ECO:0000256" key="1">
    <source>
        <dbReference type="SAM" id="SignalP"/>
    </source>
</evidence>
<feature type="signal peptide" evidence="1">
    <location>
        <begin position="1"/>
        <end position="22"/>
    </location>
</feature>
<dbReference type="EMBL" id="WKEU01000071">
    <property type="protein sequence ID" value="MCF5064504.1"/>
    <property type="molecule type" value="Genomic_DNA"/>
</dbReference>
<accession>A0A9Q3X5C7</accession>
<evidence type="ECO:0000313" key="2">
    <source>
        <dbReference type="EMBL" id="MCF5064504.1"/>
    </source>
</evidence>
<dbReference type="Proteomes" id="UP000814207">
    <property type="component" value="Unassembled WGS sequence"/>
</dbReference>
<reference evidence="2" key="1">
    <citation type="submission" date="2019-11" db="EMBL/GenBank/DDBJ databases">
        <title>Epiphytic Pseudomonas syringae from cherry orchards.</title>
        <authorList>
            <person name="Hulin M.T."/>
        </authorList>
    </citation>
    <scope>NUCLEOTIDE SEQUENCE</scope>
    <source>
        <strain evidence="2">PA-6-9A</strain>
    </source>
</reference>
<organism evidence="2 3">
    <name type="scientific">Pseudomonas syringae</name>
    <dbReference type="NCBI Taxonomy" id="317"/>
    <lineage>
        <taxon>Bacteria</taxon>
        <taxon>Pseudomonadati</taxon>
        <taxon>Pseudomonadota</taxon>
        <taxon>Gammaproteobacteria</taxon>
        <taxon>Pseudomonadales</taxon>
        <taxon>Pseudomonadaceae</taxon>
        <taxon>Pseudomonas</taxon>
    </lineage>
</organism>
<dbReference type="Pfam" id="PF06551">
    <property type="entry name" value="DUF1120"/>
    <property type="match status" value="1"/>
</dbReference>
<feature type="chain" id="PRO_5040230304" evidence="1">
    <location>
        <begin position="23"/>
        <end position="209"/>
    </location>
</feature>
<dbReference type="AlphaFoldDB" id="A0A9Q3X5C7"/>
<keyword evidence="1" id="KW-0732">Signal</keyword>
<comment type="caution">
    <text evidence="2">The sequence shown here is derived from an EMBL/GenBank/DDBJ whole genome shotgun (WGS) entry which is preliminary data.</text>
</comment>
<evidence type="ECO:0000313" key="3">
    <source>
        <dbReference type="Proteomes" id="UP000814207"/>
    </source>
</evidence>